<name>A0A8G2EXG5_9PROT</name>
<sequence length="57" mass="5837">MRRNFFQIHGGHGTGKAPVGVVMSGRGAIMPHAVTKGASICEVSGVVAVAARGYRDA</sequence>
<dbReference type="RefSeq" id="WP_175474280.1">
    <property type="nucleotide sequence ID" value="NZ_FNBW01000011.1"/>
</dbReference>
<dbReference type="AlphaFoldDB" id="A0A8G2EXG5"/>
<gene>
    <name evidence="1" type="ORF">SAMN05660686_03618</name>
</gene>
<dbReference type="Proteomes" id="UP000198615">
    <property type="component" value="Unassembled WGS sequence"/>
</dbReference>
<evidence type="ECO:0000313" key="1">
    <source>
        <dbReference type="EMBL" id="SDG17571.1"/>
    </source>
</evidence>
<keyword evidence="2" id="KW-1185">Reference proteome</keyword>
<comment type="caution">
    <text evidence="1">The sequence shown here is derived from an EMBL/GenBank/DDBJ whole genome shotgun (WGS) entry which is preliminary data.</text>
</comment>
<protein>
    <submittedName>
        <fullName evidence="1">Uncharacterized protein</fullName>
    </submittedName>
</protein>
<reference evidence="1 2" key="1">
    <citation type="submission" date="2016-10" db="EMBL/GenBank/DDBJ databases">
        <authorList>
            <person name="Varghese N."/>
            <person name="Submissions S."/>
        </authorList>
    </citation>
    <scope>NUCLEOTIDE SEQUENCE [LARGE SCALE GENOMIC DNA]</scope>
    <source>
        <strain evidence="1 2">DSM 18839</strain>
    </source>
</reference>
<organism evidence="1 2">
    <name type="scientific">Thalassobaculum litoreum DSM 18839</name>
    <dbReference type="NCBI Taxonomy" id="1123362"/>
    <lineage>
        <taxon>Bacteria</taxon>
        <taxon>Pseudomonadati</taxon>
        <taxon>Pseudomonadota</taxon>
        <taxon>Alphaproteobacteria</taxon>
        <taxon>Rhodospirillales</taxon>
        <taxon>Thalassobaculaceae</taxon>
        <taxon>Thalassobaculum</taxon>
    </lineage>
</organism>
<accession>A0A8G2EXG5</accession>
<proteinExistence type="predicted"/>
<dbReference type="EMBL" id="FNBW01000011">
    <property type="protein sequence ID" value="SDG17571.1"/>
    <property type="molecule type" value="Genomic_DNA"/>
</dbReference>
<evidence type="ECO:0000313" key="2">
    <source>
        <dbReference type="Proteomes" id="UP000198615"/>
    </source>
</evidence>